<evidence type="ECO:0000256" key="1">
    <source>
        <dbReference type="ARBA" id="ARBA00008857"/>
    </source>
</evidence>
<organism evidence="5 6">
    <name type="scientific">Microbulbifer variabilis</name>
    <dbReference type="NCBI Taxonomy" id="266805"/>
    <lineage>
        <taxon>Bacteria</taxon>
        <taxon>Pseudomonadati</taxon>
        <taxon>Pseudomonadota</taxon>
        <taxon>Gammaproteobacteria</taxon>
        <taxon>Cellvibrionales</taxon>
        <taxon>Microbulbiferaceae</taxon>
        <taxon>Microbulbifer</taxon>
    </lineage>
</organism>
<sequence>MLLACLEEELTAASCTIVHNDSTNTGRADCGSTTDLAGALTATKKKHLTAITNPAEIGRLLTAINEYQGTPVVRAALKLSPLLFRRPGELRKLEWTVINWDAKHIELPSEKMKMGQPYIIPLAELKELELLTGHGKYVFPSARGQSRPLSDKGVRTALRSLGDDNQTMTAHGFRAMARTLFDHDTRQI</sequence>
<dbReference type="Gene3D" id="1.10.443.10">
    <property type="entry name" value="Intergrase catalytic core"/>
    <property type="match status" value="1"/>
</dbReference>
<evidence type="ECO:0000256" key="2">
    <source>
        <dbReference type="ARBA" id="ARBA00022908"/>
    </source>
</evidence>
<evidence type="ECO:0000313" key="6">
    <source>
        <dbReference type="Proteomes" id="UP001055658"/>
    </source>
</evidence>
<keyword evidence="6" id="KW-1185">Reference proteome</keyword>
<dbReference type="InterPro" id="IPR011010">
    <property type="entry name" value="DNA_brk_join_enz"/>
</dbReference>
<comment type="similarity">
    <text evidence="1">Belongs to the 'phage' integrase family.</text>
</comment>
<dbReference type="InterPro" id="IPR002104">
    <property type="entry name" value="Integrase_catalytic"/>
</dbReference>
<gene>
    <name evidence="5" type="ORF">MJO52_17550</name>
</gene>
<keyword evidence="3" id="KW-0233">DNA recombination</keyword>
<protein>
    <submittedName>
        <fullName evidence="5">Tyrosine-type recombinase/integrase</fullName>
    </submittedName>
</protein>
<evidence type="ECO:0000259" key="4">
    <source>
        <dbReference type="PROSITE" id="PS51898"/>
    </source>
</evidence>
<dbReference type="RefSeq" id="WP_252083251.1">
    <property type="nucleotide sequence ID" value="NZ_CP092418.1"/>
</dbReference>
<dbReference type="SUPFAM" id="SSF56349">
    <property type="entry name" value="DNA breaking-rejoining enzymes"/>
    <property type="match status" value="1"/>
</dbReference>
<feature type="domain" description="Tyr recombinase" evidence="4">
    <location>
        <begin position="47"/>
        <end position="188"/>
    </location>
</feature>
<accession>A0ABY4V987</accession>
<dbReference type="Proteomes" id="UP001055658">
    <property type="component" value="Chromosome"/>
</dbReference>
<name>A0ABY4V987_9GAMM</name>
<dbReference type="PANTHER" id="PTHR30629:SF2">
    <property type="entry name" value="PROPHAGE INTEGRASE INTS-RELATED"/>
    <property type="match status" value="1"/>
</dbReference>
<proteinExistence type="inferred from homology"/>
<keyword evidence="2" id="KW-0229">DNA integration</keyword>
<dbReference type="InterPro" id="IPR013762">
    <property type="entry name" value="Integrase-like_cat_sf"/>
</dbReference>
<dbReference type="PROSITE" id="PS51898">
    <property type="entry name" value="TYR_RECOMBINASE"/>
    <property type="match status" value="1"/>
</dbReference>
<dbReference type="PANTHER" id="PTHR30629">
    <property type="entry name" value="PROPHAGE INTEGRASE"/>
    <property type="match status" value="1"/>
</dbReference>
<evidence type="ECO:0000256" key="3">
    <source>
        <dbReference type="ARBA" id="ARBA00023172"/>
    </source>
</evidence>
<dbReference type="Pfam" id="PF00589">
    <property type="entry name" value="Phage_integrase"/>
    <property type="match status" value="1"/>
</dbReference>
<dbReference type="InterPro" id="IPR050808">
    <property type="entry name" value="Phage_Integrase"/>
</dbReference>
<evidence type="ECO:0000313" key="5">
    <source>
        <dbReference type="EMBL" id="USD20846.1"/>
    </source>
</evidence>
<dbReference type="EMBL" id="CP092418">
    <property type="protein sequence ID" value="USD20846.1"/>
    <property type="molecule type" value="Genomic_DNA"/>
</dbReference>
<reference evidence="5" key="1">
    <citation type="submission" date="2022-02" db="EMBL/GenBank/DDBJ databases">
        <title>Coral-associated bacteria.</title>
        <authorList>
            <person name="Tang K."/>
            <person name="Wang X."/>
        </authorList>
    </citation>
    <scope>NUCLEOTIDE SEQUENCE</scope>
    <source>
        <strain evidence="5">SCSIO 43006</strain>
    </source>
</reference>